<keyword evidence="7" id="KW-1185">Reference proteome</keyword>
<keyword evidence="3" id="KW-0238">DNA-binding</keyword>
<dbReference type="InterPro" id="IPR000551">
    <property type="entry name" value="MerR-type_HTH_dom"/>
</dbReference>
<dbReference type="Pfam" id="PF13411">
    <property type="entry name" value="MerR_1"/>
    <property type="match status" value="1"/>
</dbReference>
<protein>
    <submittedName>
        <fullName evidence="6">MerR family transcriptional regulator</fullName>
    </submittedName>
</protein>
<dbReference type="InterPro" id="IPR047057">
    <property type="entry name" value="MerR_fam"/>
</dbReference>
<dbReference type="Gene3D" id="1.10.1660.10">
    <property type="match status" value="2"/>
</dbReference>
<dbReference type="PROSITE" id="PS50937">
    <property type="entry name" value="HTH_MERR_2"/>
    <property type="match status" value="2"/>
</dbReference>
<dbReference type="SMART" id="SM00422">
    <property type="entry name" value="HTH_MERR"/>
    <property type="match status" value="2"/>
</dbReference>
<dbReference type="InterPro" id="IPR009061">
    <property type="entry name" value="DNA-bd_dom_put_sf"/>
</dbReference>
<keyword evidence="1" id="KW-0678">Repressor</keyword>
<evidence type="ECO:0000313" key="6">
    <source>
        <dbReference type="EMBL" id="GHH47022.1"/>
    </source>
</evidence>
<dbReference type="Proteomes" id="UP000605568">
    <property type="component" value="Unassembled WGS sequence"/>
</dbReference>
<gene>
    <name evidence="6" type="ORF">GCM10017774_50910</name>
</gene>
<comment type="caution">
    <text evidence="6">The sequence shown here is derived from an EMBL/GenBank/DDBJ whole genome shotgun (WGS) entry which is preliminary data.</text>
</comment>
<dbReference type="PANTHER" id="PTHR30204">
    <property type="entry name" value="REDOX-CYCLING DRUG-SENSING TRANSCRIPTIONAL ACTIVATOR SOXR"/>
    <property type="match status" value="1"/>
</dbReference>
<dbReference type="PROSITE" id="PS00552">
    <property type="entry name" value="HTH_MERR_1"/>
    <property type="match status" value="1"/>
</dbReference>
<keyword evidence="2" id="KW-0805">Transcription regulation</keyword>
<proteinExistence type="predicted"/>
<organism evidence="6 7">
    <name type="scientific">Lentzea cavernae</name>
    <dbReference type="NCBI Taxonomy" id="2020703"/>
    <lineage>
        <taxon>Bacteria</taxon>
        <taxon>Bacillati</taxon>
        <taxon>Actinomycetota</taxon>
        <taxon>Actinomycetes</taxon>
        <taxon>Pseudonocardiales</taxon>
        <taxon>Pseudonocardiaceae</taxon>
        <taxon>Lentzea</taxon>
    </lineage>
</organism>
<sequence>MWFNRNIESSVETSALSRPFAAAKVSIVRPTDLAREHGLSTQAVRNYEESGFLPPAGRTPSGYRVYTEVHAVALRTFLALIPAFGHARAGQIMNAVHSGSLDDVLVTIDRGHEQLLRDRSTLDSVSRAVQDLTEVEPVAHPRTIGELARRLGVTPATLRAWEEAGILVPARESTGYRLFRAEDVRDAELAHLLRRGGYPLARIALVVDQIRTAGGTDTLGAALTDWRRRLTAQGMAMLAASARLSEYLNARAPAP</sequence>
<evidence type="ECO:0000256" key="2">
    <source>
        <dbReference type="ARBA" id="ARBA00023015"/>
    </source>
</evidence>
<evidence type="ECO:0000256" key="3">
    <source>
        <dbReference type="ARBA" id="ARBA00023125"/>
    </source>
</evidence>
<evidence type="ECO:0000313" key="7">
    <source>
        <dbReference type="Proteomes" id="UP000605568"/>
    </source>
</evidence>
<dbReference type="Pfam" id="PF00376">
    <property type="entry name" value="MerR"/>
    <property type="match status" value="1"/>
</dbReference>
<dbReference type="SUPFAM" id="SSF46955">
    <property type="entry name" value="Putative DNA-binding domain"/>
    <property type="match status" value="2"/>
</dbReference>
<feature type="domain" description="HTH merR-type" evidence="5">
    <location>
        <begin position="143"/>
        <end position="209"/>
    </location>
</feature>
<dbReference type="CDD" id="cd04773">
    <property type="entry name" value="HTH_TioE_rpt2"/>
    <property type="match status" value="1"/>
</dbReference>
<evidence type="ECO:0000259" key="5">
    <source>
        <dbReference type="PROSITE" id="PS50937"/>
    </source>
</evidence>
<dbReference type="PANTHER" id="PTHR30204:SF69">
    <property type="entry name" value="MERR-FAMILY TRANSCRIPTIONAL REGULATOR"/>
    <property type="match status" value="1"/>
</dbReference>
<reference evidence="7" key="1">
    <citation type="journal article" date="2019" name="Int. J. Syst. Evol. Microbiol.">
        <title>The Global Catalogue of Microorganisms (GCM) 10K type strain sequencing project: providing services to taxonomists for standard genome sequencing and annotation.</title>
        <authorList>
            <consortium name="The Broad Institute Genomics Platform"/>
            <consortium name="The Broad Institute Genome Sequencing Center for Infectious Disease"/>
            <person name="Wu L."/>
            <person name="Ma J."/>
        </authorList>
    </citation>
    <scope>NUCLEOTIDE SEQUENCE [LARGE SCALE GENOMIC DNA]</scope>
    <source>
        <strain evidence="7">CGMCC 4.7367</strain>
    </source>
</reference>
<keyword evidence="4" id="KW-0804">Transcription</keyword>
<evidence type="ECO:0000256" key="4">
    <source>
        <dbReference type="ARBA" id="ARBA00023163"/>
    </source>
</evidence>
<dbReference type="EMBL" id="BNAR01000007">
    <property type="protein sequence ID" value="GHH47022.1"/>
    <property type="molecule type" value="Genomic_DNA"/>
</dbReference>
<evidence type="ECO:0000256" key="1">
    <source>
        <dbReference type="ARBA" id="ARBA00022491"/>
    </source>
</evidence>
<feature type="domain" description="HTH merR-type" evidence="5">
    <location>
        <begin position="33"/>
        <end position="68"/>
    </location>
</feature>
<accession>A0ABQ3MLQ1</accession>
<name>A0ABQ3MLQ1_9PSEU</name>